<keyword evidence="7 11" id="KW-0560">Oxidoreductase</keyword>
<keyword evidence="10 12" id="KW-0472">Membrane</keyword>
<reference evidence="13" key="1">
    <citation type="journal article" date="2021" name="Mol. Plant Microbe Interact.">
        <title>Complete Genome Sequence of the Plant-Pathogenic Fungus Colletotrichum lupini.</title>
        <authorList>
            <person name="Baroncelli R."/>
            <person name="Pensec F."/>
            <person name="Da Lio D."/>
            <person name="Boufleur T."/>
            <person name="Vicente I."/>
            <person name="Sarrocco S."/>
            <person name="Picot A."/>
            <person name="Baraldi E."/>
            <person name="Sukno S."/>
            <person name="Thon M."/>
            <person name="Le Floch G."/>
        </authorList>
    </citation>
    <scope>NUCLEOTIDE SEQUENCE</scope>
    <source>
        <strain evidence="13">IMI 504893</strain>
    </source>
</reference>
<dbReference type="GeneID" id="73336004"/>
<dbReference type="GO" id="GO:0020037">
    <property type="term" value="F:heme binding"/>
    <property type="evidence" value="ECO:0007669"/>
    <property type="project" value="InterPro"/>
</dbReference>
<dbReference type="InterPro" id="IPR047146">
    <property type="entry name" value="Cyt_P450_E_CYP52_fungi"/>
</dbReference>
<dbReference type="EMBL" id="CP019471">
    <property type="protein sequence ID" value="UQC75305.1"/>
    <property type="molecule type" value="Genomic_DNA"/>
</dbReference>
<evidence type="ECO:0000313" key="14">
    <source>
        <dbReference type="Proteomes" id="UP000830671"/>
    </source>
</evidence>
<dbReference type="Pfam" id="PF00067">
    <property type="entry name" value="p450"/>
    <property type="match status" value="1"/>
</dbReference>
<dbReference type="InterPro" id="IPR001128">
    <property type="entry name" value="Cyt_P450"/>
</dbReference>
<dbReference type="KEGG" id="clup:CLUP02_01959"/>
<evidence type="ECO:0000256" key="6">
    <source>
        <dbReference type="ARBA" id="ARBA00022989"/>
    </source>
</evidence>
<comment type="cofactor">
    <cofactor evidence="1">
        <name>heme</name>
        <dbReference type="ChEBI" id="CHEBI:30413"/>
    </cofactor>
</comment>
<gene>
    <name evidence="13" type="ORF">CLUP02_01959</name>
</gene>
<dbReference type="InterPro" id="IPR036396">
    <property type="entry name" value="Cyt_P450_sf"/>
</dbReference>
<evidence type="ECO:0000256" key="12">
    <source>
        <dbReference type="SAM" id="Phobius"/>
    </source>
</evidence>
<dbReference type="InterPro" id="IPR017972">
    <property type="entry name" value="Cyt_P450_CS"/>
</dbReference>
<evidence type="ECO:0008006" key="15">
    <source>
        <dbReference type="Google" id="ProtNLM"/>
    </source>
</evidence>
<dbReference type="Gene3D" id="1.10.630.10">
    <property type="entry name" value="Cytochrome P450"/>
    <property type="match status" value="1"/>
</dbReference>
<dbReference type="InterPro" id="IPR002974">
    <property type="entry name" value="Cyt_P450_E_CYP52_ascomycetes"/>
</dbReference>
<comment type="subcellular location">
    <subcellularLocation>
        <location evidence="2">Membrane</location>
        <topology evidence="2">Single-pass membrane protein</topology>
    </subcellularLocation>
</comment>
<accession>A0A9Q8WAE2</accession>
<evidence type="ECO:0000256" key="2">
    <source>
        <dbReference type="ARBA" id="ARBA00004167"/>
    </source>
</evidence>
<keyword evidence="4 12" id="KW-0812">Transmembrane</keyword>
<sequence>MRSLSVKSPGRVFTSPKVTYKYRYHHLSWVKMLHLFNVSLTALYGFVILYLLNKIWDNINYSRKTKAFKCGEIKTYSHWDPVWGMDFVMSMSRAFKQHRWLSWMEETWAAQGTKTFKARFLGMRMVYSSEMENMKAMSTSQWEEFVLEPIRVDNGVATPFTGKGVSTSDGQFWHYSRGVIKPYFERQAFANVARLQPFTDRMLDLIPTNGNTFDFQVLIRRWFLDTSTEFLFGRSRDSLQNPEKEDVMLAMVDIMRGARVRLTMGKFMFLHRDPKWYESIRLVHKFMNEYIDETFDELKQRNEFPDKFADKPERTDLLWDMAHQIEDKILLRDQITAVWVPSNETTSIHISNAIFALARHSEVWKRLQREVKDTFDESEEITFSKLRGMQYMNWVINEVHRIMPNGIQMIRVAAHDTTLPRGGGPDGKQPIFCAKGDIVHSNRYLMHRDPDYWGPDAAEFRPERWKSVRPLWHFVPFGGGPRICPAHILVATETAYVLTRFCQRFKNLEARDDRPYVPVMRVGPSSLHGIKVAVTPR</sequence>
<dbReference type="GO" id="GO:0005506">
    <property type="term" value="F:iron ion binding"/>
    <property type="evidence" value="ECO:0007669"/>
    <property type="project" value="InterPro"/>
</dbReference>
<dbReference type="GO" id="GO:0016020">
    <property type="term" value="C:membrane"/>
    <property type="evidence" value="ECO:0007669"/>
    <property type="project" value="UniProtKB-SubCell"/>
</dbReference>
<dbReference type="PROSITE" id="PS00086">
    <property type="entry name" value="CYTOCHROME_P450"/>
    <property type="match status" value="1"/>
</dbReference>
<dbReference type="RefSeq" id="XP_049136951.1">
    <property type="nucleotide sequence ID" value="XM_049280994.1"/>
</dbReference>
<evidence type="ECO:0000256" key="8">
    <source>
        <dbReference type="ARBA" id="ARBA00023004"/>
    </source>
</evidence>
<evidence type="ECO:0000256" key="4">
    <source>
        <dbReference type="ARBA" id="ARBA00022692"/>
    </source>
</evidence>
<dbReference type="SUPFAM" id="SSF48264">
    <property type="entry name" value="Cytochrome P450"/>
    <property type="match status" value="1"/>
</dbReference>
<dbReference type="GO" id="GO:0016712">
    <property type="term" value="F:oxidoreductase activity, acting on paired donors, with incorporation or reduction of molecular oxygen, reduced flavin or flavoprotein as one donor, and incorporation of one atom of oxygen"/>
    <property type="evidence" value="ECO:0007669"/>
    <property type="project" value="InterPro"/>
</dbReference>
<dbReference type="PANTHER" id="PTHR24287">
    <property type="entry name" value="P450, PUTATIVE (EUROFUNG)-RELATED"/>
    <property type="match status" value="1"/>
</dbReference>
<keyword evidence="14" id="KW-1185">Reference proteome</keyword>
<feature type="transmembrane region" description="Helical" evidence="12">
    <location>
        <begin position="32"/>
        <end position="52"/>
    </location>
</feature>
<dbReference type="AlphaFoldDB" id="A0A9Q8WAE2"/>
<evidence type="ECO:0000256" key="3">
    <source>
        <dbReference type="ARBA" id="ARBA00010617"/>
    </source>
</evidence>
<name>A0A9Q8WAE2_9PEZI</name>
<evidence type="ECO:0000256" key="5">
    <source>
        <dbReference type="ARBA" id="ARBA00022723"/>
    </source>
</evidence>
<keyword evidence="11" id="KW-0349">Heme</keyword>
<dbReference type="Proteomes" id="UP000830671">
    <property type="component" value="Chromosome 1"/>
</dbReference>
<dbReference type="CDD" id="cd11063">
    <property type="entry name" value="CYP52"/>
    <property type="match status" value="1"/>
</dbReference>
<proteinExistence type="inferred from homology"/>
<evidence type="ECO:0000256" key="10">
    <source>
        <dbReference type="ARBA" id="ARBA00023136"/>
    </source>
</evidence>
<keyword evidence="5 11" id="KW-0479">Metal-binding</keyword>
<evidence type="ECO:0000313" key="13">
    <source>
        <dbReference type="EMBL" id="UQC75305.1"/>
    </source>
</evidence>
<evidence type="ECO:0000256" key="11">
    <source>
        <dbReference type="RuleBase" id="RU000461"/>
    </source>
</evidence>
<evidence type="ECO:0000256" key="7">
    <source>
        <dbReference type="ARBA" id="ARBA00023002"/>
    </source>
</evidence>
<dbReference type="PANTHER" id="PTHR24287:SF18">
    <property type="entry name" value="CYTOCHROME P450 MONOOXYGENASE APDE-RELATED"/>
    <property type="match status" value="1"/>
</dbReference>
<dbReference type="PRINTS" id="PR01239">
    <property type="entry name" value="EP450IICYP52"/>
</dbReference>
<keyword evidence="9 11" id="KW-0503">Monooxygenase</keyword>
<evidence type="ECO:0000256" key="9">
    <source>
        <dbReference type="ARBA" id="ARBA00023033"/>
    </source>
</evidence>
<protein>
    <recommendedName>
        <fullName evidence="15">Cytochrome P450</fullName>
    </recommendedName>
</protein>
<keyword evidence="8 11" id="KW-0408">Iron</keyword>
<comment type="similarity">
    <text evidence="3 11">Belongs to the cytochrome P450 family.</text>
</comment>
<evidence type="ECO:0000256" key="1">
    <source>
        <dbReference type="ARBA" id="ARBA00001971"/>
    </source>
</evidence>
<keyword evidence="6 12" id="KW-1133">Transmembrane helix</keyword>
<organism evidence="13 14">
    <name type="scientific">Colletotrichum lupini</name>
    <dbReference type="NCBI Taxonomy" id="145971"/>
    <lineage>
        <taxon>Eukaryota</taxon>
        <taxon>Fungi</taxon>
        <taxon>Dikarya</taxon>
        <taxon>Ascomycota</taxon>
        <taxon>Pezizomycotina</taxon>
        <taxon>Sordariomycetes</taxon>
        <taxon>Hypocreomycetidae</taxon>
        <taxon>Glomerellales</taxon>
        <taxon>Glomerellaceae</taxon>
        <taxon>Colletotrichum</taxon>
        <taxon>Colletotrichum acutatum species complex</taxon>
    </lineage>
</organism>